<dbReference type="PANTHER" id="PTHR10359:SF19">
    <property type="entry name" value="DNA REPAIR GLYCOSYLASE MJ1434-RELATED"/>
    <property type="match status" value="1"/>
</dbReference>
<keyword evidence="3" id="KW-0408">Iron</keyword>
<dbReference type="GO" id="GO:0046872">
    <property type="term" value="F:metal ion binding"/>
    <property type="evidence" value="ECO:0007669"/>
    <property type="project" value="UniProtKB-KW"/>
</dbReference>
<dbReference type="GO" id="GO:0003824">
    <property type="term" value="F:catalytic activity"/>
    <property type="evidence" value="ECO:0007669"/>
    <property type="project" value="InterPro"/>
</dbReference>
<organism evidence="6 7">
    <name type="scientific">Candidatus Viridilinea halotolerans</name>
    <dbReference type="NCBI Taxonomy" id="2491704"/>
    <lineage>
        <taxon>Bacteria</taxon>
        <taxon>Bacillati</taxon>
        <taxon>Chloroflexota</taxon>
        <taxon>Chloroflexia</taxon>
        <taxon>Chloroflexales</taxon>
        <taxon>Chloroflexineae</taxon>
        <taxon>Oscillochloridaceae</taxon>
        <taxon>Candidatus Viridilinea</taxon>
    </lineage>
</organism>
<protein>
    <submittedName>
        <fullName evidence="6">Fe-S cluster assembly protein HesB</fullName>
    </submittedName>
</protein>
<evidence type="ECO:0000256" key="4">
    <source>
        <dbReference type="ARBA" id="ARBA00023014"/>
    </source>
</evidence>
<keyword evidence="4" id="KW-0411">Iron-sulfur</keyword>
<comment type="caution">
    <text evidence="6">The sequence shown here is derived from an EMBL/GenBank/DDBJ whole genome shotgun (WGS) entry which is preliminary data.</text>
</comment>
<evidence type="ECO:0000313" key="7">
    <source>
        <dbReference type="Proteomes" id="UP000280307"/>
    </source>
</evidence>
<dbReference type="CDD" id="cd00056">
    <property type="entry name" value="ENDO3c"/>
    <property type="match status" value="1"/>
</dbReference>
<dbReference type="PANTHER" id="PTHR10359">
    <property type="entry name" value="A/G-SPECIFIC ADENINE GLYCOSYLASE/ENDONUCLEASE III"/>
    <property type="match status" value="1"/>
</dbReference>
<keyword evidence="2" id="KW-0479">Metal-binding</keyword>
<keyword evidence="1" id="KW-0004">4Fe-4S</keyword>
<gene>
    <name evidence="6" type="ORF">EI684_01825</name>
</gene>
<dbReference type="SMART" id="SM00478">
    <property type="entry name" value="ENDO3c"/>
    <property type="match status" value="1"/>
</dbReference>
<dbReference type="InterPro" id="IPR023170">
    <property type="entry name" value="HhH_base_excis_C"/>
</dbReference>
<dbReference type="EMBL" id="RSAS01000076">
    <property type="protein sequence ID" value="RRR77124.1"/>
    <property type="molecule type" value="Genomic_DNA"/>
</dbReference>
<evidence type="ECO:0000259" key="5">
    <source>
        <dbReference type="SMART" id="SM00478"/>
    </source>
</evidence>
<evidence type="ECO:0000313" key="6">
    <source>
        <dbReference type="EMBL" id="RRR77124.1"/>
    </source>
</evidence>
<dbReference type="Gene3D" id="1.10.1670.10">
    <property type="entry name" value="Helix-hairpin-Helix base-excision DNA repair enzymes (C-terminal)"/>
    <property type="match status" value="1"/>
</dbReference>
<dbReference type="AlphaFoldDB" id="A0A426U9M8"/>
<sequence length="284" mass="32379">MLLKIYQQLHAHFGPMMGAAAYRPWWPIFGPDAPFEILVGAVLVQQTRWEAVEQTVLRLLEVGLLQPAALAAVDTEQLGQLIRPVAFYRQKAPGLSAIAAHITQRYQGNTAVMLAQPLAPLRQELLALPRIGYETCDTTLLYGGQHAIFVIDEYTRRLFERVFQEQGTENEEQRVGSKGIWRQPYEKVRLRVETALRVEQKNREQRTEEQALFADFHAQINEVCVRYCLSRPRCDGPPARRVYSRQAGRDHYHGRVDGCPLRDGCGYYKRGGSEGRSPSEKPNF</sequence>
<name>A0A426U9M8_9CHLR</name>
<dbReference type="SUPFAM" id="SSF48150">
    <property type="entry name" value="DNA-glycosylase"/>
    <property type="match status" value="1"/>
</dbReference>
<evidence type="ECO:0000256" key="2">
    <source>
        <dbReference type="ARBA" id="ARBA00022723"/>
    </source>
</evidence>
<feature type="domain" description="HhH-GPD" evidence="5">
    <location>
        <begin position="43"/>
        <end position="203"/>
    </location>
</feature>
<evidence type="ECO:0000256" key="3">
    <source>
        <dbReference type="ARBA" id="ARBA00023004"/>
    </source>
</evidence>
<reference evidence="6 7" key="1">
    <citation type="submission" date="2018-12" db="EMBL/GenBank/DDBJ databases">
        <title>Genome Sequence of Candidatus Viridilinea halotolerans isolated from saline sulfide-rich spring.</title>
        <authorList>
            <person name="Grouzdev D.S."/>
            <person name="Burganskaya E.I."/>
            <person name="Krutkina M.S."/>
            <person name="Sukhacheva M.V."/>
            <person name="Gorlenko V.M."/>
        </authorList>
    </citation>
    <scope>NUCLEOTIDE SEQUENCE [LARGE SCALE GENOMIC DNA]</scope>
    <source>
        <strain evidence="6">Chok-6</strain>
    </source>
</reference>
<evidence type="ECO:0000256" key="1">
    <source>
        <dbReference type="ARBA" id="ARBA00022485"/>
    </source>
</evidence>
<dbReference type="GO" id="GO:0006284">
    <property type="term" value="P:base-excision repair"/>
    <property type="evidence" value="ECO:0007669"/>
    <property type="project" value="InterPro"/>
</dbReference>
<dbReference type="InterPro" id="IPR003265">
    <property type="entry name" value="HhH-GPD_domain"/>
</dbReference>
<dbReference type="GO" id="GO:0051539">
    <property type="term" value="F:4 iron, 4 sulfur cluster binding"/>
    <property type="evidence" value="ECO:0007669"/>
    <property type="project" value="UniProtKB-KW"/>
</dbReference>
<dbReference type="Gene3D" id="1.10.340.30">
    <property type="entry name" value="Hypothetical protein, domain 2"/>
    <property type="match status" value="1"/>
</dbReference>
<dbReference type="InterPro" id="IPR011257">
    <property type="entry name" value="DNA_glycosylase"/>
</dbReference>
<dbReference type="Proteomes" id="UP000280307">
    <property type="component" value="Unassembled WGS sequence"/>
</dbReference>
<proteinExistence type="predicted"/>
<dbReference type="Pfam" id="PF00730">
    <property type="entry name" value="HhH-GPD"/>
    <property type="match status" value="1"/>
</dbReference>
<accession>A0A426U9M8</accession>